<reference evidence="1 2" key="1">
    <citation type="submission" date="2016-04" db="EMBL/GenBank/DDBJ databases">
        <authorList>
            <person name="Chen L."/>
            <person name="Zhuang W."/>
            <person name="Wang G."/>
        </authorList>
    </citation>
    <scope>NUCLEOTIDE SEQUENCE [LARGE SCALE GENOMIC DNA]</scope>
    <source>
        <strain evidence="2">GR20</strain>
    </source>
</reference>
<dbReference type="RefSeq" id="WP_014217057.1">
    <property type="nucleotide sequence ID" value="NZ_LWBO01000084.1"/>
</dbReference>
<evidence type="ECO:0000313" key="1">
    <source>
        <dbReference type="EMBL" id="OQP39171.1"/>
    </source>
</evidence>
<accession>A0ABX3NLW8</accession>
<name>A0ABX3NLW8_9BACT</name>
<protein>
    <submittedName>
        <fullName evidence="1">Uncharacterized protein</fullName>
    </submittedName>
</protein>
<dbReference type="Proteomes" id="UP000192277">
    <property type="component" value="Unassembled WGS sequence"/>
</dbReference>
<comment type="caution">
    <text evidence="1">The sequence shown here is derived from an EMBL/GenBank/DDBJ whole genome shotgun (WGS) entry which is preliminary data.</text>
</comment>
<gene>
    <name evidence="1" type="ORF">A4D02_17750</name>
</gene>
<dbReference type="EMBL" id="LWBO01000084">
    <property type="protein sequence ID" value="OQP39171.1"/>
    <property type="molecule type" value="Genomic_DNA"/>
</dbReference>
<keyword evidence="2" id="KW-1185">Reference proteome</keyword>
<sequence>MNTFTARVELHSANPADYTNLYTEMQKESLLAAGPKADSGNVEFKSKDKSSINEVIDAVARAAAKTGKKFSFTVMKDKNLDKLESRVKYHLQHS</sequence>
<organism evidence="1 2">
    <name type="scientific">Niastella koreensis</name>
    <dbReference type="NCBI Taxonomy" id="354356"/>
    <lineage>
        <taxon>Bacteria</taxon>
        <taxon>Pseudomonadati</taxon>
        <taxon>Bacteroidota</taxon>
        <taxon>Chitinophagia</taxon>
        <taxon>Chitinophagales</taxon>
        <taxon>Chitinophagaceae</taxon>
        <taxon>Niastella</taxon>
    </lineage>
</organism>
<evidence type="ECO:0000313" key="2">
    <source>
        <dbReference type="Proteomes" id="UP000192277"/>
    </source>
</evidence>
<proteinExistence type="predicted"/>